<dbReference type="GO" id="GO:0006893">
    <property type="term" value="P:Golgi to plasma membrane transport"/>
    <property type="evidence" value="ECO:0007669"/>
    <property type="project" value="TreeGrafter"/>
</dbReference>
<dbReference type="GO" id="GO:0019905">
    <property type="term" value="F:syntaxin binding"/>
    <property type="evidence" value="ECO:0007669"/>
    <property type="project" value="TreeGrafter"/>
</dbReference>
<sequence>MPYCQVISICQIFKLFSLQVLTLEWSSGVETIKCISHVDLNLNGSFADMILIPNVGSSDKNSTAALFVLTNPGQINVYDGALLSVLKSEGNHSAQAENFPVVVPTIDPCMTVAKLCLLSKGSSSASKVLLKKFCARTTRSSTLSAGTKWPLTGGVPPEMSYEDYEVAKLFIAGYQDGSLRIWDATYPILGLMFMLEGKVCASTLNSKNPVKILLKKYYNLYQFSCIEGSVSASKAVAEPEKCSQNLPDEPSSQCGPERSNNCEPRETDELQGCRPEDAPYPCETLMDPLLVLCFADSLCLYPLKSVIELLGFDFIILFFSVFDRCLPGLEIKAECSLMSILRWSFKTNMDKTMSSSDDGLIALVSLKLQVSGCEVAFISFLDDQSRFAELIPCLHDKVLASATAATLNHSIDLKKRQLLIEIQDASAAAAHAKEKLVQRQEKLELSTFFLHICSYQRISQRTEELQDNAESFAAMANELVKTMENKKWWKI</sequence>
<protein>
    <recommendedName>
        <fullName evidence="5">V-SNARE coiled-coil homology domain-containing protein</fullName>
    </recommendedName>
</protein>
<dbReference type="EMBL" id="AMZH03014306">
    <property type="protein sequence ID" value="RRT47865.1"/>
    <property type="molecule type" value="Genomic_DNA"/>
</dbReference>
<accession>A0A426Y816</accession>
<dbReference type="GO" id="GO:0005886">
    <property type="term" value="C:plasma membrane"/>
    <property type="evidence" value="ECO:0007669"/>
    <property type="project" value="TreeGrafter"/>
</dbReference>
<organism evidence="3 4">
    <name type="scientific">Ensete ventricosum</name>
    <name type="common">Abyssinian banana</name>
    <name type="synonym">Musa ensete</name>
    <dbReference type="NCBI Taxonomy" id="4639"/>
    <lineage>
        <taxon>Eukaryota</taxon>
        <taxon>Viridiplantae</taxon>
        <taxon>Streptophyta</taxon>
        <taxon>Embryophyta</taxon>
        <taxon>Tracheophyta</taxon>
        <taxon>Spermatophyta</taxon>
        <taxon>Magnoliopsida</taxon>
        <taxon>Liliopsida</taxon>
        <taxon>Zingiberales</taxon>
        <taxon>Musaceae</taxon>
        <taxon>Ensete</taxon>
    </lineage>
</organism>
<dbReference type="GO" id="GO:0006887">
    <property type="term" value="P:exocytosis"/>
    <property type="evidence" value="ECO:0007669"/>
    <property type="project" value="TreeGrafter"/>
</dbReference>
<evidence type="ECO:0008006" key="5">
    <source>
        <dbReference type="Google" id="ProtNLM"/>
    </source>
</evidence>
<evidence type="ECO:0000313" key="3">
    <source>
        <dbReference type="EMBL" id="RRT47865.1"/>
    </source>
</evidence>
<name>A0A426Y816_ENSVE</name>
<dbReference type="PANTHER" id="PTHR10241:SF25">
    <property type="entry name" value="TOMOSYN, ISOFORM C"/>
    <property type="match status" value="1"/>
</dbReference>
<comment type="caution">
    <text evidence="3">The sequence shown here is derived from an EMBL/GenBank/DDBJ whole genome shotgun (WGS) entry which is preliminary data.</text>
</comment>
<dbReference type="GO" id="GO:0045159">
    <property type="term" value="F:myosin II binding"/>
    <property type="evidence" value="ECO:0007669"/>
    <property type="project" value="TreeGrafter"/>
</dbReference>
<gene>
    <name evidence="3" type="ORF">B296_00034197</name>
</gene>
<dbReference type="CDD" id="cd15873">
    <property type="entry name" value="R-SNARE_STXBP5_6"/>
    <property type="match status" value="1"/>
</dbReference>
<dbReference type="PANTHER" id="PTHR10241">
    <property type="entry name" value="LETHAL 2 GIANT LARVAE PROTEIN"/>
    <property type="match status" value="1"/>
</dbReference>
<dbReference type="GO" id="GO:0005737">
    <property type="term" value="C:cytoplasm"/>
    <property type="evidence" value="ECO:0007669"/>
    <property type="project" value="TreeGrafter"/>
</dbReference>
<dbReference type="GO" id="GO:0005096">
    <property type="term" value="F:GTPase activator activity"/>
    <property type="evidence" value="ECO:0007669"/>
    <property type="project" value="TreeGrafter"/>
</dbReference>
<dbReference type="Proteomes" id="UP000287651">
    <property type="component" value="Unassembled WGS sequence"/>
</dbReference>
<dbReference type="AlphaFoldDB" id="A0A426Y816"/>
<evidence type="ECO:0000313" key="4">
    <source>
        <dbReference type="Proteomes" id="UP000287651"/>
    </source>
</evidence>
<reference evidence="3 4" key="1">
    <citation type="journal article" date="2014" name="Agronomy (Basel)">
        <title>A Draft Genome Sequence for Ensete ventricosum, the Drought-Tolerant Tree Against Hunger.</title>
        <authorList>
            <person name="Harrison J."/>
            <person name="Moore K.A."/>
            <person name="Paszkiewicz K."/>
            <person name="Jones T."/>
            <person name="Grant M."/>
            <person name="Ambacheew D."/>
            <person name="Muzemil S."/>
            <person name="Studholme D.J."/>
        </authorList>
    </citation>
    <scope>NUCLEOTIDE SEQUENCE [LARGE SCALE GENOMIC DNA]</scope>
</reference>
<keyword evidence="2" id="KW-0732">Signal</keyword>
<evidence type="ECO:0000256" key="1">
    <source>
        <dbReference type="SAM" id="MobiDB-lite"/>
    </source>
</evidence>
<feature type="region of interest" description="Disordered" evidence="1">
    <location>
        <begin position="243"/>
        <end position="270"/>
    </location>
</feature>
<evidence type="ECO:0000256" key="2">
    <source>
        <dbReference type="SAM" id="SignalP"/>
    </source>
</evidence>
<proteinExistence type="predicted"/>
<feature type="signal peptide" evidence="2">
    <location>
        <begin position="1"/>
        <end position="22"/>
    </location>
</feature>
<feature type="chain" id="PRO_5019270130" description="V-SNARE coiled-coil homology domain-containing protein" evidence="2">
    <location>
        <begin position="23"/>
        <end position="491"/>
    </location>
</feature>
<feature type="compositionally biased region" description="Polar residues" evidence="1">
    <location>
        <begin position="243"/>
        <end position="262"/>
    </location>
</feature>